<gene>
    <name evidence="1" type="ORF">DW007_02990</name>
</gene>
<name>A0A415MEI7_9FIRM</name>
<reference evidence="1 2" key="1">
    <citation type="submission" date="2018-08" db="EMBL/GenBank/DDBJ databases">
        <title>A genome reference for cultivated species of the human gut microbiota.</title>
        <authorList>
            <person name="Zou Y."/>
            <person name="Xue W."/>
            <person name="Luo G."/>
        </authorList>
    </citation>
    <scope>NUCLEOTIDE SEQUENCE [LARGE SCALE GENOMIC DNA]</scope>
    <source>
        <strain evidence="1 2">AF36-7BH</strain>
    </source>
</reference>
<evidence type="ECO:0000313" key="1">
    <source>
        <dbReference type="EMBL" id="RHL71128.1"/>
    </source>
</evidence>
<evidence type="ECO:0000313" key="2">
    <source>
        <dbReference type="Proteomes" id="UP000285201"/>
    </source>
</evidence>
<protein>
    <submittedName>
        <fullName evidence="1">Uncharacterized protein</fullName>
    </submittedName>
</protein>
<comment type="caution">
    <text evidence="1">The sequence shown here is derived from an EMBL/GenBank/DDBJ whole genome shotgun (WGS) entry which is preliminary data.</text>
</comment>
<dbReference type="RefSeq" id="WP_118370132.1">
    <property type="nucleotide sequence ID" value="NZ_QROY01000002.1"/>
</dbReference>
<dbReference type="AlphaFoldDB" id="A0A415MEI7"/>
<organism evidence="1 2">
    <name type="scientific">Lachnospira eligens</name>
    <dbReference type="NCBI Taxonomy" id="39485"/>
    <lineage>
        <taxon>Bacteria</taxon>
        <taxon>Bacillati</taxon>
        <taxon>Bacillota</taxon>
        <taxon>Clostridia</taxon>
        <taxon>Lachnospirales</taxon>
        <taxon>Lachnospiraceae</taxon>
        <taxon>Lachnospira</taxon>
    </lineage>
</organism>
<accession>A0A415MEI7</accession>
<sequence length="210" mass="25388">MGQRSQIYIRYNVNYVYGSATDHPKTQNFKGLIARYFQWNYGERMISRARYIIEEIKDEFMEYKYCFNDNEKLEKLKRFCETNFDMKDIVFSSDILKEVEEFDGDLQLLFGQPNNDGQLFIDITDAGIKYCFMKYYNEGEPMNGENYMKWNCENKDHPDWHIPYEYMNKKTISYTERNIKKIDKMATLMTPEEIKSFVEDDYSYLFAPLF</sequence>
<proteinExistence type="predicted"/>
<dbReference type="Proteomes" id="UP000285201">
    <property type="component" value="Unassembled WGS sequence"/>
</dbReference>
<dbReference type="EMBL" id="QROY01000002">
    <property type="protein sequence ID" value="RHL71128.1"/>
    <property type="molecule type" value="Genomic_DNA"/>
</dbReference>